<reference evidence="1 2" key="1">
    <citation type="submission" date="2020-07" db="EMBL/GenBank/DDBJ databases">
        <title>Sequencing the genomes of 1000 actinobacteria strains.</title>
        <authorList>
            <person name="Klenk H.-P."/>
        </authorList>
    </citation>
    <scope>NUCLEOTIDE SEQUENCE [LARGE SCALE GENOMIC DNA]</scope>
    <source>
        <strain evidence="1 2">DSM 22083</strain>
    </source>
</reference>
<protein>
    <submittedName>
        <fullName evidence="1">Uncharacterized protein</fullName>
    </submittedName>
</protein>
<sequence length="103" mass="11292">MNLIEIIGPRGGLTEVDRTELAETIVAGLLTTGDEDVPEGTMRRARAMTHLGFRELDDWTTSPRSSWPISIMVARSRRAGSSTRSAACWSGSARGRSRLIMTE</sequence>
<name>A0A7Y9LC15_9ACTN</name>
<dbReference type="EMBL" id="JACCBU010000001">
    <property type="protein sequence ID" value="NYE71235.1"/>
    <property type="molecule type" value="Genomic_DNA"/>
</dbReference>
<dbReference type="RefSeq" id="WP_218871265.1">
    <property type="nucleotide sequence ID" value="NZ_JACCBU010000001.1"/>
</dbReference>
<dbReference type="AlphaFoldDB" id="A0A7Y9LC15"/>
<organism evidence="1 2">
    <name type="scientific">Microlunatus parietis</name>
    <dbReference type="NCBI Taxonomy" id="682979"/>
    <lineage>
        <taxon>Bacteria</taxon>
        <taxon>Bacillati</taxon>
        <taxon>Actinomycetota</taxon>
        <taxon>Actinomycetes</taxon>
        <taxon>Propionibacteriales</taxon>
        <taxon>Propionibacteriaceae</taxon>
        <taxon>Microlunatus</taxon>
    </lineage>
</organism>
<dbReference type="Proteomes" id="UP000569914">
    <property type="component" value="Unassembled WGS sequence"/>
</dbReference>
<evidence type="ECO:0000313" key="2">
    <source>
        <dbReference type="Proteomes" id="UP000569914"/>
    </source>
</evidence>
<proteinExistence type="predicted"/>
<gene>
    <name evidence="1" type="ORF">BKA15_002564</name>
</gene>
<evidence type="ECO:0000313" key="1">
    <source>
        <dbReference type="EMBL" id="NYE71235.1"/>
    </source>
</evidence>
<keyword evidence="2" id="KW-1185">Reference proteome</keyword>
<comment type="caution">
    <text evidence="1">The sequence shown here is derived from an EMBL/GenBank/DDBJ whole genome shotgun (WGS) entry which is preliminary data.</text>
</comment>
<accession>A0A7Y9LC15</accession>